<proteinExistence type="predicted"/>
<evidence type="ECO:0000313" key="1">
    <source>
        <dbReference type="EMBL" id="VVV00739.1"/>
    </source>
</evidence>
<accession>A0AC61Y8A4</accession>
<comment type="caution">
    <text evidence="1">The sequence shown here is derived from an EMBL/GenBank/DDBJ whole genome shotgun (WGS) entry which is preliminary data.</text>
</comment>
<reference evidence="1" key="1">
    <citation type="submission" date="2019-09" db="EMBL/GenBank/DDBJ databases">
        <authorList>
            <person name="Rodrigo-Torres L."/>
            <person name="Arahal R. D."/>
            <person name="Lucena T."/>
        </authorList>
    </citation>
    <scope>NUCLEOTIDE SEQUENCE</scope>
    <source>
        <strain evidence="1">ISS653</strain>
    </source>
</reference>
<sequence>MKYYVVILSALFGLNLKAQNSLPEDERYPVFPDCENTSYVEQENCFNNQVRTQLIDNLTVPSVVAKDGYQGKMTILFETTPEGEFRLIYVDAYYNELKTAVEEAFEALPAVKPATYSGNPIFMQFRMPIYIPLDRNETLKGSNKIVEKNTSFSNSSEENPLQKEYDSITKAQVPYTHQQYTSQLNIPFSHEVYNRFDDELNMVGTNTHTASKPLLYSDVNPYYNFRKKNKAVEYNVDSWLGRKFFNEHLVRLQGEDYWLVADIAADLQIGKDFDADFNTTYNNTRAAVIQGGLGKNLNFYAAVYESQGRFAQYFNQYAESIRPDGGNPAIIPGRGIAKDFGEDYDYPVAEGYLSFSPSKHFNIQFGHGKNFIGDGYRSLILSDVASLYPYFKLNTTFWKLKYTNTWMAMRDVRPDVTESGTFRTKYVANHYLSYNVSKRLNVGFFESVVWENDNGQGFDLNYLNPVIFYRAVEFSNGGRGGNALIGLTYKFKWSDHFNTYGQVMIDEFSSANIFSTNESYKNKIGLQLGAKYFNAFNVENLYLQLEYNRVRPYTYSHNEIVLNYGHQNQSLAHLWGANFSELIAIARYKKNRWYGHLKLIAGKRGFELEEDLNPFYGSDIYGNDEERISDTGNEMYQGNTADFLYGELELGYIVNPATNLKVYANFINRNIKPELDDTFINFQENTTWLNFGFRTDLFNWYYDF</sequence>
<keyword evidence="2" id="KW-1185">Reference proteome</keyword>
<gene>
    <name evidence="1" type="ORF">FVB9532_02014</name>
</gene>
<dbReference type="Proteomes" id="UP000356253">
    <property type="component" value="Unassembled WGS sequence"/>
</dbReference>
<organism evidence="1 2">
    <name type="scientific">Mesonia oceanica</name>
    <dbReference type="NCBI Taxonomy" id="2687242"/>
    <lineage>
        <taxon>Bacteria</taxon>
        <taxon>Pseudomonadati</taxon>
        <taxon>Bacteroidota</taxon>
        <taxon>Flavobacteriia</taxon>
        <taxon>Flavobacteriales</taxon>
        <taxon>Flavobacteriaceae</taxon>
        <taxon>Mesonia</taxon>
    </lineage>
</organism>
<name>A0AC61Y8A4_9FLAO</name>
<evidence type="ECO:0000313" key="2">
    <source>
        <dbReference type="Proteomes" id="UP000356253"/>
    </source>
</evidence>
<dbReference type="EMBL" id="CABVMM010000007">
    <property type="protein sequence ID" value="VVV00739.1"/>
    <property type="molecule type" value="Genomic_DNA"/>
</dbReference>
<protein>
    <submittedName>
        <fullName evidence="1">Uncharacterized protein</fullName>
    </submittedName>
</protein>